<accession>A0A6J6DC85</accession>
<organism evidence="2">
    <name type="scientific">freshwater metagenome</name>
    <dbReference type="NCBI Taxonomy" id="449393"/>
    <lineage>
        <taxon>unclassified sequences</taxon>
        <taxon>metagenomes</taxon>
        <taxon>ecological metagenomes</taxon>
    </lineage>
</organism>
<dbReference type="EMBL" id="CAEZTC010000100">
    <property type="protein sequence ID" value="CAB4561512.1"/>
    <property type="molecule type" value="Genomic_DNA"/>
</dbReference>
<reference evidence="2" key="1">
    <citation type="submission" date="2020-05" db="EMBL/GenBank/DDBJ databases">
        <authorList>
            <person name="Chiriac C."/>
            <person name="Salcher M."/>
            <person name="Ghai R."/>
            <person name="Kavagutti S V."/>
        </authorList>
    </citation>
    <scope>NUCLEOTIDE SEQUENCE</scope>
</reference>
<feature type="region of interest" description="Disordered" evidence="1">
    <location>
        <begin position="1"/>
        <end position="85"/>
    </location>
</feature>
<name>A0A6J6DC85_9ZZZZ</name>
<sequence>MRDASTAARSGRIRNNPKLSFFGSRLGGRLGSWRGRTSRNAARATAPKMRKAPLRPNGSISNAPINGPPVNPASSMPRSRPSRSAERFLSMLPAMARIVGPLVPNDAPVMARAITNVHNVVPKANRTDPSAARINAARTNRFGLPRSA</sequence>
<dbReference type="AlphaFoldDB" id="A0A6J6DC85"/>
<proteinExistence type="predicted"/>
<evidence type="ECO:0000256" key="1">
    <source>
        <dbReference type="SAM" id="MobiDB-lite"/>
    </source>
</evidence>
<evidence type="ECO:0000313" key="2">
    <source>
        <dbReference type="EMBL" id="CAB4561512.1"/>
    </source>
</evidence>
<protein>
    <submittedName>
        <fullName evidence="2">Unannotated protein</fullName>
    </submittedName>
</protein>
<gene>
    <name evidence="2" type="ORF">UFOPK1572_00868</name>
</gene>